<protein>
    <recommendedName>
        <fullName evidence="6">ASST-domain-containing protein</fullName>
    </recommendedName>
</protein>
<sequence length="645" mass="71591">MLLLLWSLLSFLLVLDLSVLADFDYFEDDDLTSFVTRPEIKAPKFDVVVHDPALVTPGYWFVAPYANIEPDPPTKKYMPCQIGPHIYDADGNLVWAGSCDYKNQNIFDFKVVNNIDDKTHLSFVVEHAFQNEGDRRGGGHLLNSHYEYENEVPVTNDLGAFDIHEFKILDGGKTALVTVYRPEVLNLSGINLPTEQGWVMTGGFEELDVATGRVLFEWRSFPQIPLEESTTPFPDIPSMYPPGWDYLHVNSVDKNADGDYLLSARFTDTIYLISGQDGHIIWRLGGRKSDFVLENFRFSRQHHARFLESNSTHITISFLNNASDEESQNEPQSSALIVILDIAASPMTATAIKRYSRPDGGLSRLRGNAQLLPNGNMFVGWSEQGYHSEFTPDGTCVMEARFISDRFSTYRAYKFDFHGRPQTPPDLKAFVYGSPSSSPTTVFYVSWNGATDVASWNFYARATADGQSVLIGNAPKTGFETMFVSDGYMDWVSAEALDADDTPLGISEIHRTIVPNDWLAAGFGLDENRPVPQDPETVVGGNDDDAPSEMEHGDEHADEHAAATGADATLAHEFLGGIGGLLVLILVMTSIGLLAGASICALRGRRHRRRQARYHEKILSEEAETEATPLTAAQPTRSDNTNPAR</sequence>
<dbReference type="PANTHER" id="PTHR35340">
    <property type="entry name" value="PQQ ENZYME REPEAT PROTEIN-RELATED"/>
    <property type="match status" value="1"/>
</dbReference>
<feature type="chain" id="PRO_5002481967" description="ASST-domain-containing protein" evidence="3">
    <location>
        <begin position="22"/>
        <end position="645"/>
    </location>
</feature>
<evidence type="ECO:0000313" key="4">
    <source>
        <dbReference type="EMBL" id="KKA21140.1"/>
    </source>
</evidence>
<feature type="region of interest" description="Disordered" evidence="1">
    <location>
        <begin position="528"/>
        <end position="559"/>
    </location>
</feature>
<keyword evidence="5" id="KW-1185">Reference proteome</keyword>
<keyword evidence="2" id="KW-0472">Membrane</keyword>
<feature type="transmembrane region" description="Helical" evidence="2">
    <location>
        <begin position="574"/>
        <end position="602"/>
    </location>
</feature>
<feature type="compositionally biased region" description="Low complexity" evidence="1">
    <location>
        <begin position="626"/>
        <end position="636"/>
    </location>
</feature>
<feature type="region of interest" description="Disordered" evidence="1">
    <location>
        <begin position="616"/>
        <end position="645"/>
    </location>
</feature>
<evidence type="ECO:0000313" key="5">
    <source>
        <dbReference type="Proteomes" id="UP000053958"/>
    </source>
</evidence>
<organism evidence="4 5">
    <name type="scientific">Rasamsonia emersonii (strain ATCC 16479 / CBS 393.64 / IMI 116815)</name>
    <dbReference type="NCBI Taxonomy" id="1408163"/>
    <lineage>
        <taxon>Eukaryota</taxon>
        <taxon>Fungi</taxon>
        <taxon>Dikarya</taxon>
        <taxon>Ascomycota</taxon>
        <taxon>Pezizomycotina</taxon>
        <taxon>Eurotiomycetes</taxon>
        <taxon>Eurotiomycetidae</taxon>
        <taxon>Eurotiales</taxon>
        <taxon>Trichocomaceae</taxon>
        <taxon>Rasamsonia</taxon>
    </lineage>
</organism>
<dbReference type="AlphaFoldDB" id="A0A0F4YST0"/>
<dbReference type="SUPFAM" id="SSF50998">
    <property type="entry name" value="Quinoprotein alcohol dehydrogenase-like"/>
    <property type="match status" value="1"/>
</dbReference>
<dbReference type="InterPro" id="IPR011047">
    <property type="entry name" value="Quinoprotein_ADH-like_sf"/>
</dbReference>
<dbReference type="RefSeq" id="XP_013327752.1">
    <property type="nucleotide sequence ID" value="XM_013472298.1"/>
</dbReference>
<evidence type="ECO:0000256" key="1">
    <source>
        <dbReference type="SAM" id="MobiDB-lite"/>
    </source>
</evidence>
<dbReference type="PANTHER" id="PTHR35340:SF8">
    <property type="entry name" value="ASST-DOMAIN-CONTAINING PROTEIN"/>
    <property type="match status" value="1"/>
</dbReference>
<evidence type="ECO:0000256" key="2">
    <source>
        <dbReference type="SAM" id="Phobius"/>
    </source>
</evidence>
<dbReference type="Pfam" id="PF14269">
    <property type="entry name" value="Arylsulfotran_2"/>
    <property type="match status" value="1"/>
</dbReference>
<keyword evidence="3" id="KW-0732">Signal</keyword>
<evidence type="ECO:0008006" key="6">
    <source>
        <dbReference type="Google" id="ProtNLM"/>
    </source>
</evidence>
<keyword evidence="2" id="KW-1133">Transmembrane helix</keyword>
<dbReference type="Proteomes" id="UP000053958">
    <property type="component" value="Unassembled WGS sequence"/>
</dbReference>
<proteinExistence type="predicted"/>
<dbReference type="InterPro" id="IPR053143">
    <property type="entry name" value="Arylsulfate_ST"/>
</dbReference>
<dbReference type="InterPro" id="IPR039535">
    <property type="entry name" value="ASST-like"/>
</dbReference>
<comment type="caution">
    <text evidence="4">The sequence shown here is derived from an EMBL/GenBank/DDBJ whole genome shotgun (WGS) entry which is preliminary data.</text>
</comment>
<gene>
    <name evidence="4" type="ORF">T310_4853</name>
</gene>
<name>A0A0F4YST0_RASE3</name>
<keyword evidence="2" id="KW-0812">Transmembrane</keyword>
<dbReference type="GeneID" id="25317200"/>
<dbReference type="EMBL" id="LASV01000201">
    <property type="protein sequence ID" value="KKA21140.1"/>
    <property type="molecule type" value="Genomic_DNA"/>
</dbReference>
<dbReference type="OrthoDB" id="5427350at2759"/>
<dbReference type="STRING" id="1408163.A0A0F4YST0"/>
<reference evidence="4 5" key="1">
    <citation type="submission" date="2015-04" db="EMBL/GenBank/DDBJ databases">
        <authorList>
            <person name="Heijne W.H."/>
            <person name="Fedorova N.D."/>
            <person name="Nierman W.C."/>
            <person name="Vollebregt A.W."/>
            <person name="Zhao Z."/>
            <person name="Wu L."/>
            <person name="Kumar M."/>
            <person name="Stam H."/>
            <person name="van den Berg M.A."/>
            <person name="Pel H.J."/>
        </authorList>
    </citation>
    <scope>NUCLEOTIDE SEQUENCE [LARGE SCALE GENOMIC DNA]</scope>
    <source>
        <strain evidence="4 5">CBS 393.64</strain>
    </source>
</reference>
<feature type="compositionally biased region" description="Basic and acidic residues" evidence="1">
    <location>
        <begin position="549"/>
        <end position="559"/>
    </location>
</feature>
<evidence type="ECO:0000256" key="3">
    <source>
        <dbReference type="SAM" id="SignalP"/>
    </source>
</evidence>
<feature type="signal peptide" evidence="3">
    <location>
        <begin position="1"/>
        <end position="21"/>
    </location>
</feature>
<accession>A0A0F4YST0</accession>